<dbReference type="EMBL" id="CP034170">
    <property type="protein sequence ID" value="AZI58133.1"/>
    <property type="molecule type" value="Genomic_DNA"/>
</dbReference>
<name>A0A3G8ZLJ5_9ACTN</name>
<organism evidence="1 2">
    <name type="scientific">Nakamurella antarctica</name>
    <dbReference type="NCBI Taxonomy" id="1902245"/>
    <lineage>
        <taxon>Bacteria</taxon>
        <taxon>Bacillati</taxon>
        <taxon>Actinomycetota</taxon>
        <taxon>Actinomycetes</taxon>
        <taxon>Nakamurellales</taxon>
        <taxon>Nakamurellaceae</taxon>
        <taxon>Nakamurella</taxon>
    </lineage>
</organism>
<evidence type="ECO:0000313" key="1">
    <source>
        <dbReference type="EMBL" id="AZI58133.1"/>
    </source>
</evidence>
<gene>
    <name evidence="1" type="ORF">EH165_08260</name>
</gene>
<protein>
    <submittedName>
        <fullName evidence="1">SRPBCC family protein</fullName>
    </submittedName>
</protein>
<reference evidence="1 2" key="1">
    <citation type="submission" date="2018-11" db="EMBL/GenBank/DDBJ databases">
        <authorList>
            <person name="Da X."/>
        </authorList>
    </citation>
    <scope>NUCLEOTIDE SEQUENCE [LARGE SCALE GENOMIC DNA]</scope>
    <source>
        <strain evidence="1 2">S14-144</strain>
    </source>
</reference>
<dbReference type="CDD" id="cd07812">
    <property type="entry name" value="SRPBCC"/>
    <property type="match status" value="1"/>
</dbReference>
<dbReference type="KEGG" id="nak:EH165_08260"/>
<keyword evidence="2" id="KW-1185">Reference proteome</keyword>
<reference evidence="1 2" key="2">
    <citation type="submission" date="2018-12" db="EMBL/GenBank/DDBJ databases">
        <title>Nakamurella antarcticus sp. nov., isolated from Antarctica South Shetland Islands soil.</title>
        <authorList>
            <person name="Peng F."/>
        </authorList>
    </citation>
    <scope>NUCLEOTIDE SEQUENCE [LARGE SCALE GENOMIC DNA]</scope>
    <source>
        <strain evidence="1 2">S14-144</strain>
    </source>
</reference>
<dbReference type="InterPro" id="IPR019587">
    <property type="entry name" value="Polyketide_cyclase/dehydratase"/>
</dbReference>
<sequence>MSTNRVRVAVSVTSKASPERAFEVLVNPSWQSKWMLGTTTYAVSGQTQAPEVGTKMVAFTGVLGVGFLDLMTVTELDPPRRWVVEHNGKIVRGDGIFTVDPHGSGSTITWIDDVDLPFGIIGRLGWIVVRPAIKWGFQLSMNRLAALLDAESTPAG</sequence>
<proteinExistence type="predicted"/>
<dbReference type="RefSeq" id="WP_124799042.1">
    <property type="nucleotide sequence ID" value="NZ_CP034170.1"/>
</dbReference>
<evidence type="ECO:0000313" key="2">
    <source>
        <dbReference type="Proteomes" id="UP000268084"/>
    </source>
</evidence>
<dbReference type="SUPFAM" id="SSF55961">
    <property type="entry name" value="Bet v1-like"/>
    <property type="match status" value="1"/>
</dbReference>
<dbReference type="AlphaFoldDB" id="A0A3G8ZLJ5"/>
<dbReference type="Gene3D" id="3.30.530.20">
    <property type="match status" value="1"/>
</dbReference>
<dbReference type="InterPro" id="IPR023393">
    <property type="entry name" value="START-like_dom_sf"/>
</dbReference>
<dbReference type="Pfam" id="PF10604">
    <property type="entry name" value="Polyketide_cyc2"/>
    <property type="match status" value="1"/>
</dbReference>
<dbReference type="Proteomes" id="UP000268084">
    <property type="component" value="Chromosome"/>
</dbReference>
<dbReference type="OrthoDB" id="4823586at2"/>
<accession>A0A3G8ZLJ5</accession>